<feature type="region of interest" description="Disordered" evidence="1">
    <location>
        <begin position="1"/>
        <end position="25"/>
    </location>
</feature>
<keyword evidence="2" id="KW-0812">Transmembrane</keyword>
<evidence type="ECO:0000313" key="3">
    <source>
        <dbReference type="EMBL" id="RYP06603.1"/>
    </source>
</evidence>
<dbReference type="EMBL" id="QJNU01000123">
    <property type="protein sequence ID" value="RYP06603.1"/>
    <property type="molecule type" value="Genomic_DNA"/>
</dbReference>
<dbReference type="Pfam" id="PF06966">
    <property type="entry name" value="DUF1295"/>
    <property type="match status" value="1"/>
</dbReference>
<feature type="transmembrane region" description="Helical" evidence="2">
    <location>
        <begin position="164"/>
        <end position="185"/>
    </location>
</feature>
<comment type="caution">
    <text evidence="3">The sequence shown here is derived from an EMBL/GenBank/DDBJ whole genome shotgun (WGS) entry which is preliminary data.</text>
</comment>
<keyword evidence="4" id="KW-1185">Reference proteome</keyword>
<dbReference type="PANTHER" id="PTHR32251">
    <property type="entry name" value="3-OXO-5-ALPHA-STEROID 4-DEHYDROGENASE"/>
    <property type="match status" value="1"/>
</dbReference>
<gene>
    <name evidence="3" type="ORF">DL764_003055</name>
</gene>
<dbReference type="PANTHER" id="PTHR32251:SF17">
    <property type="entry name" value="STEROID 5-ALPHA REDUCTASE C-TERMINAL DOMAIN-CONTAINING PROTEIN"/>
    <property type="match status" value="1"/>
</dbReference>
<reference evidence="3 4" key="1">
    <citation type="submission" date="2018-06" db="EMBL/GenBank/DDBJ databases">
        <title>Complete Genomes of Monosporascus.</title>
        <authorList>
            <person name="Robinson A.J."/>
            <person name="Natvig D.O."/>
        </authorList>
    </citation>
    <scope>NUCLEOTIDE SEQUENCE [LARGE SCALE GENOMIC DNA]</scope>
    <source>
        <strain evidence="3 4">CBS 110550</strain>
    </source>
</reference>
<accession>A0A4Q4TMQ2</accession>
<feature type="transmembrane region" description="Helical" evidence="2">
    <location>
        <begin position="223"/>
        <end position="247"/>
    </location>
</feature>
<evidence type="ECO:0000313" key="4">
    <source>
        <dbReference type="Proteomes" id="UP000293360"/>
    </source>
</evidence>
<dbReference type="AlphaFoldDB" id="A0A4Q4TMQ2"/>
<proteinExistence type="predicted"/>
<dbReference type="Gene3D" id="1.20.120.1630">
    <property type="match status" value="1"/>
</dbReference>
<organism evidence="3 4">
    <name type="scientific">Monosporascus ibericus</name>
    <dbReference type="NCBI Taxonomy" id="155417"/>
    <lineage>
        <taxon>Eukaryota</taxon>
        <taxon>Fungi</taxon>
        <taxon>Dikarya</taxon>
        <taxon>Ascomycota</taxon>
        <taxon>Pezizomycotina</taxon>
        <taxon>Sordariomycetes</taxon>
        <taxon>Xylariomycetidae</taxon>
        <taxon>Xylariales</taxon>
        <taxon>Xylariales incertae sedis</taxon>
        <taxon>Monosporascus</taxon>
    </lineage>
</organism>
<dbReference type="Proteomes" id="UP000293360">
    <property type="component" value="Unassembled WGS sequence"/>
</dbReference>
<keyword evidence="2" id="KW-1133">Transmembrane helix</keyword>
<dbReference type="OrthoDB" id="67965at2759"/>
<sequence>MATSPPSPRQSAKQHLDLVQRGRKKPSPLGTATFVGLRLLDIPLQYALLSPSYDLGRRLLSVLHITPIPVLSPSLLITGIPALDGLGAGGAVLVAMAAGSSLKQILWVTYLSAEEFPPRAAVTLGLFNALFNSVNSLLFLAAATTSLRSLPTIVLPSSGRSSRGMGALPLSVAVGAALYATGLALETASEWQRRTFKARPENADKVCKVGLWRWARHINYFGYSLWSGAYAMAASGWIGGLAVGFLVGRDLGTRAVDELDEYCGGRYGEQWAQFKREVPYRIVPGFY</sequence>
<feature type="transmembrane region" description="Helical" evidence="2">
    <location>
        <begin position="59"/>
        <end position="80"/>
    </location>
</feature>
<feature type="transmembrane region" description="Helical" evidence="2">
    <location>
        <begin position="120"/>
        <end position="144"/>
    </location>
</feature>
<dbReference type="GO" id="GO:0016020">
    <property type="term" value="C:membrane"/>
    <property type="evidence" value="ECO:0007669"/>
    <property type="project" value="TreeGrafter"/>
</dbReference>
<evidence type="ECO:0000256" key="1">
    <source>
        <dbReference type="SAM" id="MobiDB-lite"/>
    </source>
</evidence>
<evidence type="ECO:0000256" key="2">
    <source>
        <dbReference type="SAM" id="Phobius"/>
    </source>
</evidence>
<name>A0A4Q4TMQ2_9PEZI</name>
<dbReference type="InterPro" id="IPR010721">
    <property type="entry name" value="UstE-like"/>
</dbReference>
<keyword evidence="2" id="KW-0472">Membrane</keyword>
<feature type="transmembrane region" description="Helical" evidence="2">
    <location>
        <begin position="86"/>
        <end position="108"/>
    </location>
</feature>
<protein>
    <recommendedName>
        <fullName evidence="5">Steroid 5-alpha reductase C-terminal domain-containing protein</fullName>
    </recommendedName>
</protein>
<evidence type="ECO:0008006" key="5">
    <source>
        <dbReference type="Google" id="ProtNLM"/>
    </source>
</evidence>
<dbReference type="STRING" id="155417.A0A4Q4TMQ2"/>